<dbReference type="EMBL" id="JH604636">
    <property type="protein sequence ID" value="EHY65449.1"/>
    <property type="molecule type" value="Genomic_DNA"/>
</dbReference>
<gene>
    <name evidence="2" type="ORF">NERG_01895</name>
</gene>
<dbReference type="Proteomes" id="UP000005622">
    <property type="component" value="Unassembled WGS sequence"/>
</dbReference>
<reference evidence="2" key="1">
    <citation type="submission" date="2011-03" db="EMBL/GenBank/DDBJ databases">
        <title>The Genome Sequence of Nematocida sp1 strain ERTm2.</title>
        <authorList>
            <consortium name="The Broad Institute Genome Sequencing Platform"/>
            <consortium name="The Broad Institute Genome Sequencing Center for Infectious Disease"/>
            <person name="Cuomo C."/>
            <person name="Troemel E."/>
            <person name="Young S.K."/>
            <person name="Zeng Q."/>
            <person name="Gargeya S."/>
            <person name="Fitzgerald M."/>
            <person name="Haas B."/>
            <person name="Abouelleil A."/>
            <person name="Alvarado L."/>
            <person name="Arachchi H.M."/>
            <person name="Berlin A."/>
            <person name="Brown A."/>
            <person name="Chapman S.B."/>
            <person name="Chen Z."/>
            <person name="Dunbar C."/>
            <person name="Freedman E."/>
            <person name="Gearin G."/>
            <person name="Gellesch M."/>
            <person name="Goldberg J."/>
            <person name="Griggs A."/>
            <person name="Gujja S."/>
            <person name="Heilman E.R."/>
            <person name="Heiman D."/>
            <person name="Howarth C."/>
            <person name="Larson L."/>
            <person name="Lui A."/>
            <person name="MacDonald P.J.P."/>
            <person name="Mehta T."/>
            <person name="Montmayeur A."/>
            <person name="Murphy C."/>
            <person name="Neiman D."/>
            <person name="Pearson M."/>
            <person name="Priest M."/>
            <person name="Roberts A."/>
            <person name="Saif S."/>
            <person name="Shea T."/>
            <person name="Shenoy N."/>
            <person name="Sisk P."/>
            <person name="Stolte C."/>
            <person name="Sykes S."/>
            <person name="White J."/>
            <person name="Yandava C."/>
            <person name="Wortman J."/>
            <person name="Nusbaum C."/>
            <person name="Birren B."/>
        </authorList>
    </citation>
    <scope>NUCLEOTIDE SEQUENCE</scope>
    <source>
        <strain evidence="2">ERTm2</strain>
    </source>
</reference>
<organism evidence="2">
    <name type="scientific">Nematocida ausubeli (strain ATCC PRA-371 / ERTm2)</name>
    <name type="common">Nematode killer fungus</name>
    <dbReference type="NCBI Taxonomy" id="1913371"/>
    <lineage>
        <taxon>Eukaryota</taxon>
        <taxon>Fungi</taxon>
        <taxon>Fungi incertae sedis</taxon>
        <taxon>Microsporidia</taxon>
        <taxon>Nematocida</taxon>
    </lineage>
</organism>
<evidence type="ECO:0000313" key="2">
    <source>
        <dbReference type="EMBL" id="EHY65449.1"/>
    </source>
</evidence>
<sequence>MAKSNTLRRENLPYLIKIHPSVIWIKTAVLISILLINIHRANMTLDEIETTLQFEIAADSSPVKINPEGPLNFLRGYIYPKMECMYNKRFFAPQINTEYNLEHCRYKGNLKYTYTRNRRIDMAYKALSSSEMDVYNEKYHNNLIELFPSPTGDITIETRVNQSFIQFLRAKTTEKHSLQILAMLLLFSEGVDIPIEFTQSALKVYEADKEKGIYFEVPTVIERLNAKTGEVEKLKQEKVITIISFFQKNASKHEVLSMMEDKCTKEEIMSGKFLDSPKFLIQSYIFGFIETAQRAIEFIQAVHTMTEKYAPKTEAPSKGDCVYDRLFKPTSTEADTDFMALMKKAQEILNTKPVFPFADSTQLPSYTSVPRYSRKTNTFSTNHSKDYSNCVECMILSLFCCLAYDPAERIYRTDHMGNVSKELKEFFAPEENKSFDTTKAEFQIRWCKVVACLDEPRITCLRGRNELDSGIINMLMVIAEIVNISKKEKDKIFGFEQRLKEKQGELDDILSKDIQEYTKILLKRLSKIEIVKIEFSVLKSNKCSNGRYDVCGEIAILFEQDGIRNEIVLEISKTHGGIKMEPVFMNFEGDRIEKLSEIADSCKSETGFVGNLFATYIDYEIRKLSWDNKEFIKAQVRKTTENNFTDINRLLLIQKISDLDYKAELIDYSIIRSMNQKLSPEHPIVRFTSNILGSTELDNPRIQREVLPSITFAGLLNKNGSSRSYPNINLSQEIYDAKMNAIKYYRLVEYVLECDISTFIVWIKYCIDNLCSYSEEGIYELFDYLVIKQIGEYIFKDQNMHYANAVDEAIAQSYPDKKDLILNHLHCRWFMYLISQKTPNIELVKANFDAIQNPNHISNTFRHYNDKEKIFQALTEQKELLCTSEDSITKFDELIRRYKPDSTTP</sequence>
<name>H8ZE74_NEMA1</name>
<dbReference type="HOGENOM" id="CLU_009683_3_0_1"/>
<dbReference type="AlphaFoldDB" id="H8ZE74"/>
<evidence type="ECO:0000256" key="1">
    <source>
        <dbReference type="SAM" id="Phobius"/>
    </source>
</evidence>
<proteinExistence type="predicted"/>
<accession>H8ZE74</accession>
<protein>
    <submittedName>
        <fullName evidence="2">Uncharacterized protein</fullName>
    </submittedName>
</protein>
<keyword evidence="1" id="KW-1133">Transmembrane helix</keyword>
<keyword evidence="1" id="KW-0472">Membrane</keyword>
<keyword evidence="1" id="KW-0812">Transmembrane</keyword>
<feature type="transmembrane region" description="Helical" evidence="1">
    <location>
        <begin position="21"/>
        <end position="38"/>
    </location>
</feature>